<dbReference type="Gene3D" id="2.170.270.10">
    <property type="entry name" value="SET domain"/>
    <property type="match status" value="1"/>
</dbReference>
<dbReference type="EMBL" id="LAZR01011793">
    <property type="protein sequence ID" value="KKM59536.1"/>
    <property type="molecule type" value="Genomic_DNA"/>
</dbReference>
<evidence type="ECO:0000313" key="2">
    <source>
        <dbReference type="EMBL" id="KKM59536.1"/>
    </source>
</evidence>
<dbReference type="SUPFAM" id="SSF82199">
    <property type="entry name" value="SET domain"/>
    <property type="match status" value="1"/>
</dbReference>
<protein>
    <recommendedName>
        <fullName evidence="1">SET domain-containing protein</fullName>
    </recommendedName>
</protein>
<accession>A0A0F9L740</accession>
<proteinExistence type="predicted"/>
<reference evidence="2" key="1">
    <citation type="journal article" date="2015" name="Nature">
        <title>Complex archaea that bridge the gap between prokaryotes and eukaryotes.</title>
        <authorList>
            <person name="Spang A."/>
            <person name="Saw J.H."/>
            <person name="Jorgensen S.L."/>
            <person name="Zaremba-Niedzwiedzka K."/>
            <person name="Martijn J."/>
            <person name="Lind A.E."/>
            <person name="van Eijk R."/>
            <person name="Schleper C."/>
            <person name="Guy L."/>
            <person name="Ettema T.J."/>
        </authorList>
    </citation>
    <scope>NUCLEOTIDE SEQUENCE</scope>
</reference>
<dbReference type="PIRSF" id="PIRSF022536">
    <property type="entry name" value="A612L_SET"/>
    <property type="match status" value="1"/>
</dbReference>
<dbReference type="AlphaFoldDB" id="A0A0F9L740"/>
<gene>
    <name evidence="2" type="ORF">LCGC14_1548050</name>
</gene>
<dbReference type="GO" id="GO:0062122">
    <property type="term" value="F:histone H3K37 methyltransferase activity"/>
    <property type="evidence" value="ECO:0007669"/>
    <property type="project" value="InterPro"/>
</dbReference>
<dbReference type="InterPro" id="IPR046341">
    <property type="entry name" value="SET_dom_sf"/>
</dbReference>
<dbReference type="Pfam" id="PF00856">
    <property type="entry name" value="SET"/>
    <property type="match status" value="1"/>
</dbReference>
<sequence>MESLLEVRHISLKKGKGVFAKKNISKGTLIDIAHVVPIPNKEYKKIKKSVLYNYIYIWENPKFNPEYKHAITLSISQFINHSYKPNIKYNYDYDNNVIIYRALQDISKGEELTVNYNGKIDDKSPVWFKIE</sequence>
<dbReference type="PROSITE" id="PS50280">
    <property type="entry name" value="SET"/>
    <property type="match status" value="1"/>
</dbReference>
<evidence type="ECO:0000259" key="1">
    <source>
        <dbReference type="PROSITE" id="PS50280"/>
    </source>
</evidence>
<dbReference type="InterPro" id="IPR009207">
    <property type="entry name" value="SET7_MeTrfase"/>
</dbReference>
<organism evidence="2">
    <name type="scientific">marine sediment metagenome</name>
    <dbReference type="NCBI Taxonomy" id="412755"/>
    <lineage>
        <taxon>unclassified sequences</taxon>
        <taxon>metagenomes</taxon>
        <taxon>ecological metagenomes</taxon>
    </lineage>
</organism>
<dbReference type="InterPro" id="IPR053185">
    <property type="entry name" value="SET_domain_protein"/>
</dbReference>
<dbReference type="PANTHER" id="PTHR47332:SF4">
    <property type="entry name" value="SET DOMAIN-CONTAINING PROTEIN 5"/>
    <property type="match status" value="1"/>
</dbReference>
<name>A0A0F9L740_9ZZZZ</name>
<dbReference type="InterPro" id="IPR001214">
    <property type="entry name" value="SET_dom"/>
</dbReference>
<feature type="domain" description="SET" evidence="1">
    <location>
        <begin position="3"/>
        <end position="117"/>
    </location>
</feature>
<dbReference type="PANTHER" id="PTHR47332">
    <property type="entry name" value="SET DOMAIN-CONTAINING PROTEIN 5"/>
    <property type="match status" value="1"/>
</dbReference>
<comment type="caution">
    <text evidence="2">The sequence shown here is derived from an EMBL/GenBank/DDBJ whole genome shotgun (WGS) entry which is preliminary data.</text>
</comment>
<dbReference type="SMART" id="SM00317">
    <property type="entry name" value="SET"/>
    <property type="match status" value="1"/>
</dbReference>